<keyword evidence="1" id="KW-0472">Membrane</keyword>
<name>A0A6A4IHS1_9AGAR</name>
<keyword evidence="1" id="KW-1133">Transmembrane helix</keyword>
<keyword evidence="3" id="KW-1185">Reference proteome</keyword>
<dbReference type="Proteomes" id="UP000799118">
    <property type="component" value="Unassembled WGS sequence"/>
</dbReference>
<evidence type="ECO:0000256" key="1">
    <source>
        <dbReference type="SAM" id="Phobius"/>
    </source>
</evidence>
<accession>A0A6A4IHS1</accession>
<keyword evidence="1" id="KW-0812">Transmembrane</keyword>
<evidence type="ECO:0000313" key="3">
    <source>
        <dbReference type="Proteomes" id="UP000799118"/>
    </source>
</evidence>
<dbReference type="AlphaFoldDB" id="A0A6A4IHS1"/>
<organism evidence="2 3">
    <name type="scientific">Gymnopus androsaceus JB14</name>
    <dbReference type="NCBI Taxonomy" id="1447944"/>
    <lineage>
        <taxon>Eukaryota</taxon>
        <taxon>Fungi</taxon>
        <taxon>Dikarya</taxon>
        <taxon>Basidiomycota</taxon>
        <taxon>Agaricomycotina</taxon>
        <taxon>Agaricomycetes</taxon>
        <taxon>Agaricomycetidae</taxon>
        <taxon>Agaricales</taxon>
        <taxon>Marasmiineae</taxon>
        <taxon>Omphalotaceae</taxon>
        <taxon>Gymnopus</taxon>
    </lineage>
</organism>
<sequence>MVPIETALASQTPMETLKRQLCTSQSAVLHALLNAFVTFSFAFHFLQFLPSFQSPFFFSLPGSRNLPALIFRLFNVPSSYS</sequence>
<dbReference type="EMBL" id="ML769392">
    <property type="protein sequence ID" value="KAE9408125.1"/>
    <property type="molecule type" value="Genomic_DNA"/>
</dbReference>
<gene>
    <name evidence="2" type="ORF">BT96DRAFT_22892</name>
</gene>
<proteinExistence type="predicted"/>
<reference evidence="2" key="1">
    <citation type="journal article" date="2019" name="Environ. Microbiol.">
        <title>Fungal ecological strategies reflected in gene transcription - a case study of two litter decomposers.</title>
        <authorList>
            <person name="Barbi F."/>
            <person name="Kohler A."/>
            <person name="Barry K."/>
            <person name="Baskaran P."/>
            <person name="Daum C."/>
            <person name="Fauchery L."/>
            <person name="Ihrmark K."/>
            <person name="Kuo A."/>
            <person name="LaButti K."/>
            <person name="Lipzen A."/>
            <person name="Morin E."/>
            <person name="Grigoriev I.V."/>
            <person name="Henrissat B."/>
            <person name="Lindahl B."/>
            <person name="Martin F."/>
        </authorList>
    </citation>
    <scope>NUCLEOTIDE SEQUENCE</scope>
    <source>
        <strain evidence="2">JB14</strain>
    </source>
</reference>
<feature type="transmembrane region" description="Helical" evidence="1">
    <location>
        <begin position="27"/>
        <end position="49"/>
    </location>
</feature>
<evidence type="ECO:0000313" key="2">
    <source>
        <dbReference type="EMBL" id="KAE9408125.1"/>
    </source>
</evidence>
<protein>
    <submittedName>
        <fullName evidence="2">Uncharacterized protein</fullName>
    </submittedName>
</protein>